<dbReference type="Gene3D" id="2.80.10.50">
    <property type="match status" value="1"/>
</dbReference>
<evidence type="ECO:0000313" key="1">
    <source>
        <dbReference type="EMBL" id="CAK0798478.1"/>
    </source>
</evidence>
<evidence type="ECO:0000313" key="2">
    <source>
        <dbReference type="Proteomes" id="UP001189429"/>
    </source>
</evidence>
<reference evidence="1" key="1">
    <citation type="submission" date="2023-10" db="EMBL/GenBank/DDBJ databases">
        <authorList>
            <person name="Chen Y."/>
            <person name="Shah S."/>
            <person name="Dougan E. K."/>
            <person name="Thang M."/>
            <person name="Chan C."/>
        </authorList>
    </citation>
    <scope>NUCLEOTIDE SEQUENCE [LARGE SCALE GENOMIC DNA]</scope>
</reference>
<gene>
    <name evidence="1" type="ORF">PCOR1329_LOCUS7213</name>
</gene>
<accession>A0ABN9PZE7</accession>
<comment type="caution">
    <text evidence="1">The sequence shown here is derived from an EMBL/GenBank/DDBJ whole genome shotgun (WGS) entry which is preliminary data.</text>
</comment>
<name>A0ABN9PZE7_9DINO</name>
<dbReference type="Proteomes" id="UP001189429">
    <property type="component" value="Unassembled WGS sequence"/>
</dbReference>
<protein>
    <submittedName>
        <fullName evidence="1">Uncharacterized protein</fullName>
    </submittedName>
</protein>
<dbReference type="EMBL" id="CAUYUJ010001951">
    <property type="protein sequence ID" value="CAK0798478.1"/>
    <property type="molecule type" value="Genomic_DNA"/>
</dbReference>
<keyword evidence="2" id="KW-1185">Reference proteome</keyword>
<sequence>MRAGWQRLTIEKEGGGPIQSDDTVFLKANTQAYLDVAGSVVSARWTNTRDSQEFVIQGGGEDGAIRSGDRVYLVAHTGNCLEAKDMDVFAKSPEQGEAQAFAIELCAHAAPSDKTWVLQGDDGDEPSGASSTQDPFLRWAQMGVLSTPDKSLRAGAVRRFEVGGAIGGSPAGGRGPAALGA</sequence>
<organism evidence="1 2">
    <name type="scientific">Prorocentrum cordatum</name>
    <dbReference type="NCBI Taxonomy" id="2364126"/>
    <lineage>
        <taxon>Eukaryota</taxon>
        <taxon>Sar</taxon>
        <taxon>Alveolata</taxon>
        <taxon>Dinophyceae</taxon>
        <taxon>Prorocentrales</taxon>
        <taxon>Prorocentraceae</taxon>
        <taxon>Prorocentrum</taxon>
    </lineage>
</organism>
<feature type="non-terminal residue" evidence="1">
    <location>
        <position position="181"/>
    </location>
</feature>
<proteinExistence type="predicted"/>